<keyword evidence="9" id="KW-0472">Membrane</keyword>
<feature type="transmembrane region" description="Helical" evidence="9">
    <location>
        <begin position="185"/>
        <end position="206"/>
    </location>
</feature>
<dbReference type="InterPro" id="IPR003594">
    <property type="entry name" value="HATPase_dom"/>
</dbReference>
<evidence type="ECO:0000256" key="3">
    <source>
        <dbReference type="ARBA" id="ARBA00022553"/>
    </source>
</evidence>
<keyword evidence="9" id="KW-0812">Transmembrane</keyword>
<keyword evidence="8" id="KW-0902">Two-component regulatory system</keyword>
<sequence>MIVLVFLLWMMCAILVFTNPDNEETRWGSIIALFGGFGGFGVMLGDGPNRPEWILWTDGISTSLSHYMTPYSILIFGIVFSKIVKGKKRKVLVKLILLLPVIIMYNIDQIYPVFVSNYKLLALWTVPYVFGCNILMIYTAIKENRPAIKKNRIYTCFVIIPTVTFALFTNIVFEAMGIKDVWMLNPWIVTIEFFVFFYLAIKYGFLDVQIKFEKQRRDSTMMAVTSGTTLFNHSIKNEVIKIDMLVNQLKENSKLDESSAENVELVLHSTNHLLELSRRIQSKLDVMELQESEFWLSECIDSALNLLNPTLNSNIKIIKQYEIDVRINGDSVHFQEAFLNIIKNSIEAMDQKGEIIIKVYKTWRKVFIDVTDTGRGIEKDKLFLVLNPFYSTKGTGSSNYGLGLNYTYKVIQKHNGDIEVKSKVGQGTTMTIILPIKRVTGIVDGAYLNSMGDVKHGKNSYHDC</sequence>
<feature type="transmembrane region" description="Helical" evidence="9">
    <location>
        <begin position="91"/>
        <end position="114"/>
    </location>
</feature>
<dbReference type="SMART" id="SM00387">
    <property type="entry name" value="HATPase_c"/>
    <property type="match status" value="1"/>
</dbReference>
<dbReference type="PRINTS" id="PR00344">
    <property type="entry name" value="BCTRLSENSOR"/>
</dbReference>
<dbReference type="SUPFAM" id="SSF55874">
    <property type="entry name" value="ATPase domain of HSP90 chaperone/DNA topoisomerase II/histidine kinase"/>
    <property type="match status" value="1"/>
</dbReference>
<organism evidence="11 12">
    <name type="scientific">Bacillus anthracis</name>
    <name type="common">anthrax bacterium</name>
    <dbReference type="NCBI Taxonomy" id="1392"/>
    <lineage>
        <taxon>Bacteria</taxon>
        <taxon>Bacillati</taxon>
        <taxon>Bacillota</taxon>
        <taxon>Bacilli</taxon>
        <taxon>Bacillales</taxon>
        <taxon>Bacillaceae</taxon>
        <taxon>Bacillus</taxon>
        <taxon>Bacillus cereus group</taxon>
    </lineage>
</organism>
<gene>
    <name evidence="11" type="ORF">ABW01_13315</name>
</gene>
<name>A0A0J1HXE4_BACAN</name>
<dbReference type="PANTHER" id="PTHR43065">
    <property type="entry name" value="SENSOR HISTIDINE KINASE"/>
    <property type="match status" value="1"/>
</dbReference>
<dbReference type="InterPro" id="IPR005467">
    <property type="entry name" value="His_kinase_dom"/>
</dbReference>
<dbReference type="PANTHER" id="PTHR43065:SF10">
    <property type="entry name" value="PEROXIDE STRESS-ACTIVATED HISTIDINE KINASE MAK3"/>
    <property type="match status" value="1"/>
</dbReference>
<keyword evidence="7" id="KW-0067">ATP-binding</keyword>
<evidence type="ECO:0000313" key="11">
    <source>
        <dbReference type="EMBL" id="KLV18354.1"/>
    </source>
</evidence>
<feature type="transmembrane region" description="Helical" evidence="9">
    <location>
        <begin position="120"/>
        <end position="141"/>
    </location>
</feature>
<keyword evidence="5" id="KW-0547">Nucleotide-binding</keyword>
<accession>A0A0J1HXE4</accession>
<dbReference type="InterPro" id="IPR004358">
    <property type="entry name" value="Sig_transdc_His_kin-like_C"/>
</dbReference>
<dbReference type="EC" id="2.7.13.3" evidence="2"/>
<keyword evidence="6" id="KW-0418">Kinase</keyword>
<evidence type="ECO:0000256" key="2">
    <source>
        <dbReference type="ARBA" id="ARBA00012438"/>
    </source>
</evidence>
<feature type="domain" description="Histidine kinase" evidence="10">
    <location>
        <begin position="230"/>
        <end position="438"/>
    </location>
</feature>
<dbReference type="GO" id="GO:0000160">
    <property type="term" value="P:phosphorelay signal transduction system"/>
    <property type="evidence" value="ECO:0007669"/>
    <property type="project" value="UniProtKB-KW"/>
</dbReference>
<keyword evidence="3" id="KW-0597">Phosphoprotein</keyword>
<evidence type="ECO:0000256" key="4">
    <source>
        <dbReference type="ARBA" id="ARBA00022679"/>
    </source>
</evidence>
<dbReference type="GO" id="GO:0004673">
    <property type="term" value="F:protein histidine kinase activity"/>
    <property type="evidence" value="ECO:0007669"/>
    <property type="project" value="UniProtKB-EC"/>
</dbReference>
<dbReference type="PATRIC" id="fig|1392.242.peg.5692"/>
<comment type="catalytic activity">
    <reaction evidence="1">
        <text>ATP + protein L-histidine = ADP + protein N-phospho-L-histidine.</text>
        <dbReference type="EC" id="2.7.13.3"/>
    </reaction>
</comment>
<evidence type="ECO:0000313" key="12">
    <source>
        <dbReference type="Proteomes" id="UP000035904"/>
    </source>
</evidence>
<dbReference type="GO" id="GO:0005524">
    <property type="term" value="F:ATP binding"/>
    <property type="evidence" value="ECO:0007669"/>
    <property type="project" value="UniProtKB-KW"/>
</dbReference>
<dbReference type="RefSeq" id="WP_047956663.1">
    <property type="nucleotide sequence ID" value="NZ_LDPG01000007.1"/>
</dbReference>
<feature type="transmembrane region" description="Helical" evidence="9">
    <location>
        <begin position="28"/>
        <end position="45"/>
    </location>
</feature>
<dbReference type="Pfam" id="PF02518">
    <property type="entry name" value="HATPase_c"/>
    <property type="match status" value="1"/>
</dbReference>
<evidence type="ECO:0000256" key="8">
    <source>
        <dbReference type="ARBA" id="ARBA00023012"/>
    </source>
</evidence>
<dbReference type="Proteomes" id="UP000035904">
    <property type="component" value="Unassembled WGS sequence"/>
</dbReference>
<evidence type="ECO:0000256" key="1">
    <source>
        <dbReference type="ARBA" id="ARBA00000085"/>
    </source>
</evidence>
<dbReference type="Gene3D" id="3.30.565.10">
    <property type="entry name" value="Histidine kinase-like ATPase, C-terminal domain"/>
    <property type="match status" value="1"/>
</dbReference>
<evidence type="ECO:0000256" key="7">
    <source>
        <dbReference type="ARBA" id="ARBA00022840"/>
    </source>
</evidence>
<reference evidence="11 12" key="1">
    <citation type="submission" date="2015-05" db="EMBL/GenBank/DDBJ databases">
        <title>Whole genome sequence and identification of bacterial endophytes from Costus igneus.</title>
        <authorList>
            <person name="Lee Y.P."/>
            <person name="Gan H.M."/>
            <person name="Eng W."/>
            <person name="Wheatley M.S."/>
            <person name="Caraballo A."/>
            <person name="Polter S."/>
            <person name="Savka M.A."/>
            <person name="Hudson A.O."/>
        </authorList>
    </citation>
    <scope>NUCLEOTIDE SEQUENCE [LARGE SCALE GENOMIC DNA]</scope>
    <source>
        <strain evidence="11 12">RIT375</strain>
    </source>
</reference>
<proteinExistence type="predicted"/>
<dbReference type="PROSITE" id="PS50109">
    <property type="entry name" value="HIS_KIN"/>
    <property type="match status" value="1"/>
</dbReference>
<feature type="transmembrane region" description="Helical" evidence="9">
    <location>
        <begin position="153"/>
        <end position="173"/>
    </location>
</feature>
<keyword evidence="4" id="KW-0808">Transferase</keyword>
<evidence type="ECO:0000256" key="6">
    <source>
        <dbReference type="ARBA" id="ARBA00022777"/>
    </source>
</evidence>
<evidence type="ECO:0000256" key="9">
    <source>
        <dbReference type="SAM" id="Phobius"/>
    </source>
</evidence>
<dbReference type="InterPro" id="IPR036890">
    <property type="entry name" value="HATPase_C_sf"/>
</dbReference>
<protein>
    <recommendedName>
        <fullName evidence="2">histidine kinase</fullName>
        <ecNumber evidence="2">2.7.13.3</ecNumber>
    </recommendedName>
</protein>
<comment type="caution">
    <text evidence="11">The sequence shown here is derived from an EMBL/GenBank/DDBJ whole genome shotgun (WGS) entry which is preliminary data.</text>
</comment>
<dbReference type="EMBL" id="LDPG01000007">
    <property type="protein sequence ID" value="KLV18354.1"/>
    <property type="molecule type" value="Genomic_DNA"/>
</dbReference>
<evidence type="ECO:0000256" key="5">
    <source>
        <dbReference type="ARBA" id="ARBA00022741"/>
    </source>
</evidence>
<evidence type="ECO:0000259" key="10">
    <source>
        <dbReference type="PROSITE" id="PS50109"/>
    </source>
</evidence>
<dbReference type="AlphaFoldDB" id="A0A0J1HXE4"/>
<keyword evidence="9" id="KW-1133">Transmembrane helix</keyword>